<keyword evidence="5" id="KW-1185">Reference proteome</keyword>
<dbReference type="InterPro" id="IPR034660">
    <property type="entry name" value="DinB/YfiT-like"/>
</dbReference>
<name>A0A4U0SUH0_9ACTN</name>
<dbReference type="PANTHER" id="PTHR40758:SF1">
    <property type="entry name" value="CONSERVED PROTEIN"/>
    <property type="match status" value="1"/>
</dbReference>
<evidence type="ECO:0000259" key="2">
    <source>
        <dbReference type="Pfam" id="PF07398"/>
    </source>
</evidence>
<evidence type="ECO:0000313" key="4">
    <source>
        <dbReference type="EMBL" id="TKA12181.1"/>
    </source>
</evidence>
<keyword evidence="4" id="KW-0413">Isomerase</keyword>
<evidence type="ECO:0000259" key="3">
    <source>
        <dbReference type="Pfam" id="PF11716"/>
    </source>
</evidence>
<proteinExistence type="predicted"/>
<dbReference type="Proteomes" id="UP000305778">
    <property type="component" value="Unassembled WGS sequence"/>
</dbReference>
<dbReference type="SUPFAM" id="SSF109854">
    <property type="entry name" value="DinB/YfiT-like putative metalloenzymes"/>
    <property type="match status" value="1"/>
</dbReference>
<dbReference type="Gene3D" id="1.20.120.450">
    <property type="entry name" value="dinb family like domain"/>
    <property type="match status" value="1"/>
</dbReference>
<dbReference type="InterPro" id="IPR017517">
    <property type="entry name" value="Maleyloyr_isom"/>
</dbReference>
<evidence type="ECO:0000256" key="1">
    <source>
        <dbReference type="SAM" id="MobiDB-lite"/>
    </source>
</evidence>
<dbReference type="InterPro" id="IPR010872">
    <property type="entry name" value="MDMPI_C-term_domain"/>
</dbReference>
<dbReference type="RefSeq" id="WP_136722714.1">
    <property type="nucleotide sequence ID" value="NZ_SUMC01000005.1"/>
</dbReference>
<feature type="domain" description="Mycothiol-dependent maleylpyruvate isomerase metal-binding" evidence="3">
    <location>
        <begin position="13"/>
        <end position="139"/>
    </location>
</feature>
<reference evidence="4 5" key="1">
    <citation type="submission" date="2019-04" db="EMBL/GenBank/DDBJ databases">
        <title>Streptomyces oryziradicis sp. nov., a novel actinomycete isolated from rhizosphere soil of rice (Oryza sativa L.).</title>
        <authorList>
            <person name="Li C."/>
        </authorList>
    </citation>
    <scope>NUCLEOTIDE SEQUENCE [LARGE SCALE GENOMIC DNA]</scope>
    <source>
        <strain evidence="4 5">NEAU-C40</strain>
    </source>
</reference>
<accession>A0A4U0SUH0</accession>
<comment type="caution">
    <text evidence="4">The sequence shown here is derived from an EMBL/GenBank/DDBJ whole genome shotgun (WGS) entry which is preliminary data.</text>
</comment>
<gene>
    <name evidence="4" type="ORF">FCI23_07780</name>
</gene>
<sequence length="245" mass="25832">MTATPAFPELLSLIDDRSAALRRAVAGTDPGARVPGCPDWSLHDLVAHLGGVHRFWAAVVAAGPSEKWPDEEAIGDVRPQGDLLAWSADSTAELLAALSAAGPDRGCWAWWSASGAPLTAGAVARHQVQEAAVHAFDAQQTSGRPEPLPTAIALDGVAEFLQVLIGSSGPWPHGYARLSLHSAEGPSWPLDLPEPSEPPSGPVTQVHGPASDLVLVLYGRRPADALRVDGDRALFEQLRAWPELD</sequence>
<dbReference type="AlphaFoldDB" id="A0A4U0SUH0"/>
<keyword evidence="4" id="KW-0670">Pyruvate</keyword>
<dbReference type="GO" id="GO:0005886">
    <property type="term" value="C:plasma membrane"/>
    <property type="evidence" value="ECO:0007669"/>
    <property type="project" value="TreeGrafter"/>
</dbReference>
<dbReference type="Pfam" id="PF07398">
    <property type="entry name" value="MDMPI_C"/>
    <property type="match status" value="1"/>
</dbReference>
<feature type="domain" description="MDMPI C-terminal" evidence="2">
    <location>
        <begin position="152"/>
        <end position="236"/>
    </location>
</feature>
<organism evidence="4 5">
    <name type="scientific">Actinacidiphila oryziradicis</name>
    <dbReference type="NCBI Taxonomy" id="2571141"/>
    <lineage>
        <taxon>Bacteria</taxon>
        <taxon>Bacillati</taxon>
        <taxon>Actinomycetota</taxon>
        <taxon>Actinomycetes</taxon>
        <taxon>Kitasatosporales</taxon>
        <taxon>Streptomycetaceae</taxon>
        <taxon>Actinacidiphila</taxon>
    </lineage>
</organism>
<dbReference type="OrthoDB" id="3671213at2"/>
<dbReference type="InterPro" id="IPR024344">
    <property type="entry name" value="MDMPI_metal-binding"/>
</dbReference>
<evidence type="ECO:0000313" key="5">
    <source>
        <dbReference type="Proteomes" id="UP000305778"/>
    </source>
</evidence>
<dbReference type="Pfam" id="PF11716">
    <property type="entry name" value="MDMPI_N"/>
    <property type="match status" value="1"/>
</dbReference>
<dbReference type="EMBL" id="SUMC01000005">
    <property type="protein sequence ID" value="TKA12181.1"/>
    <property type="molecule type" value="Genomic_DNA"/>
</dbReference>
<dbReference type="GO" id="GO:0046872">
    <property type="term" value="F:metal ion binding"/>
    <property type="evidence" value="ECO:0007669"/>
    <property type="project" value="InterPro"/>
</dbReference>
<protein>
    <submittedName>
        <fullName evidence="4">Maleylpyruvate isomerase family mycothiol-dependent enzyme</fullName>
    </submittedName>
</protein>
<dbReference type="NCBIfam" id="TIGR03083">
    <property type="entry name" value="maleylpyruvate isomerase family mycothiol-dependent enzyme"/>
    <property type="match status" value="1"/>
</dbReference>
<feature type="region of interest" description="Disordered" evidence="1">
    <location>
        <begin position="187"/>
        <end position="206"/>
    </location>
</feature>
<dbReference type="PANTHER" id="PTHR40758">
    <property type="entry name" value="CONSERVED PROTEIN"/>
    <property type="match status" value="1"/>
</dbReference>
<dbReference type="GO" id="GO:0016853">
    <property type="term" value="F:isomerase activity"/>
    <property type="evidence" value="ECO:0007669"/>
    <property type="project" value="UniProtKB-KW"/>
</dbReference>